<evidence type="ECO:0000256" key="2">
    <source>
        <dbReference type="ARBA" id="ARBA00022515"/>
    </source>
</evidence>
<feature type="domain" description="Toprim" evidence="15">
    <location>
        <begin position="259"/>
        <end position="340"/>
    </location>
</feature>
<dbReference type="Gene3D" id="3.40.1360.10">
    <property type="match status" value="1"/>
</dbReference>
<dbReference type="GO" id="GO:0005737">
    <property type="term" value="C:cytoplasm"/>
    <property type="evidence" value="ECO:0007669"/>
    <property type="project" value="TreeGrafter"/>
</dbReference>
<evidence type="ECO:0000259" key="15">
    <source>
        <dbReference type="PROSITE" id="PS50880"/>
    </source>
</evidence>
<dbReference type="SMART" id="SM00400">
    <property type="entry name" value="ZnF_CHCC"/>
    <property type="match status" value="1"/>
</dbReference>
<evidence type="ECO:0000313" key="16">
    <source>
        <dbReference type="EMBL" id="SDT96204.1"/>
    </source>
</evidence>
<dbReference type="SUPFAM" id="SSF57783">
    <property type="entry name" value="Zinc beta-ribbon"/>
    <property type="match status" value="1"/>
</dbReference>
<dbReference type="PIRSF" id="PIRSF002811">
    <property type="entry name" value="DnaG"/>
    <property type="match status" value="1"/>
</dbReference>
<dbReference type="GO" id="GO:0000428">
    <property type="term" value="C:DNA-directed RNA polymerase complex"/>
    <property type="evidence" value="ECO:0007669"/>
    <property type="project" value="UniProtKB-KW"/>
</dbReference>
<dbReference type="FunFam" id="3.90.980.10:FF:000001">
    <property type="entry name" value="DNA primase"/>
    <property type="match status" value="1"/>
</dbReference>
<dbReference type="GO" id="GO:0006269">
    <property type="term" value="P:DNA replication, synthesis of primer"/>
    <property type="evidence" value="ECO:0007669"/>
    <property type="project" value="UniProtKB-UniRule"/>
</dbReference>
<dbReference type="CDD" id="cd03364">
    <property type="entry name" value="TOPRIM_DnaG_primases"/>
    <property type="match status" value="1"/>
</dbReference>
<dbReference type="GO" id="GO:1990077">
    <property type="term" value="C:primosome complex"/>
    <property type="evidence" value="ECO:0007669"/>
    <property type="project" value="UniProtKB-KW"/>
</dbReference>
<dbReference type="InterPro" id="IPR006295">
    <property type="entry name" value="DNA_primase_DnaG"/>
</dbReference>
<dbReference type="FunFam" id="3.90.580.10:FF:000001">
    <property type="entry name" value="DNA primase"/>
    <property type="match status" value="1"/>
</dbReference>
<evidence type="ECO:0000256" key="1">
    <source>
        <dbReference type="ARBA" id="ARBA00022478"/>
    </source>
</evidence>
<dbReference type="InterPro" id="IPR034151">
    <property type="entry name" value="TOPRIM_DnaG_bac"/>
</dbReference>
<keyword evidence="8 12" id="KW-0862">Zinc</keyword>
<evidence type="ECO:0000256" key="4">
    <source>
        <dbReference type="ARBA" id="ARBA00022695"/>
    </source>
</evidence>
<sequence>MYIPEEKISDILNTSDIVDVISESVILKKSGRNFFGLCPFHSEKTPSFSVNPSKQIFHCFGCSAGGNVLSFIMKYHGITFPEAAKMLARKYNIIIETKEIDPVTRNELKLKESLFRLNKAVMGFYFDELKQSKQGENARIYLEKRGISKDIIQQFKLGFSPDNWESIVNLLKKRKISKKVAVQCGLVLERKQNNGYYDRFRNRIMFPIFDVNMQVAGFGGRVMDDAMPKYMNSPETPVYIKSRILYGLHAAKQFCRQEGFVYIVEGYFDFLSLYQHGIKNTVASLGTALTSDHVRILKGYAPKMVLVFDSDAAGINAAKRSIEIFMKEGVDTRVLVLPEGNDPDSYIVKHGQDAFNDLASNAKTVMQFLLKVSIDTHGLSVEGRIRILDDMKQHLSLIQDSALRSLYVKELAETLNIDEKAVLEKVREQYLKHNTKNSFLMNEKNNEDKLESDRREEQMISMMLNYPEIIDEIKNTDVLEYFYSEKLKYIGKKIISVDSDKTAFIINVMAKMENDEDQSLIASYAMNDMFSEQDINQTALFIINRIIRVRKKQENTLTSKIISAEKGCNSELMDLLKQKQAEIQQLQNRL</sequence>
<dbReference type="SUPFAM" id="SSF56731">
    <property type="entry name" value="DNA primase core"/>
    <property type="match status" value="1"/>
</dbReference>
<evidence type="ECO:0000256" key="6">
    <source>
        <dbReference type="ARBA" id="ARBA00022723"/>
    </source>
</evidence>
<comment type="catalytic activity">
    <reaction evidence="12">
        <text>ssDNA + n NTP = ssDNA/pppN(pN)n-1 hybrid + (n-1) diphosphate.</text>
        <dbReference type="EC" id="2.7.7.101"/>
    </reaction>
</comment>
<dbReference type="SMART" id="SM00493">
    <property type="entry name" value="TOPRIM"/>
    <property type="match status" value="1"/>
</dbReference>
<dbReference type="Pfam" id="PF01807">
    <property type="entry name" value="Zn_ribbon_DnaG"/>
    <property type="match status" value="1"/>
</dbReference>
<keyword evidence="2 12" id="KW-0639">Primosome</keyword>
<keyword evidence="10 12" id="KW-0238">DNA-binding</keyword>
<evidence type="ECO:0000256" key="7">
    <source>
        <dbReference type="ARBA" id="ARBA00022771"/>
    </source>
</evidence>
<evidence type="ECO:0000256" key="13">
    <source>
        <dbReference type="PIRNR" id="PIRNR002811"/>
    </source>
</evidence>
<dbReference type="InterPro" id="IPR050219">
    <property type="entry name" value="DnaG_primase"/>
</dbReference>
<dbReference type="GO" id="GO:0003677">
    <property type="term" value="F:DNA binding"/>
    <property type="evidence" value="ECO:0007669"/>
    <property type="project" value="UniProtKB-KW"/>
</dbReference>
<protein>
    <recommendedName>
        <fullName evidence="12 13">DNA primase</fullName>
        <ecNumber evidence="12">2.7.7.101</ecNumber>
    </recommendedName>
</protein>
<dbReference type="Gene3D" id="3.90.580.10">
    <property type="entry name" value="Zinc finger, CHC2-type domain"/>
    <property type="match status" value="1"/>
</dbReference>
<keyword evidence="1 12" id="KW-0240">DNA-directed RNA polymerase</keyword>
<keyword evidence="11 12" id="KW-0804">Transcription</keyword>
<dbReference type="EMBL" id="FNLL01000003">
    <property type="protein sequence ID" value="SDT96204.1"/>
    <property type="molecule type" value="Genomic_DNA"/>
</dbReference>
<organism evidence="16 17">
    <name type="scientific">Desulfobacula phenolica</name>
    <dbReference type="NCBI Taxonomy" id="90732"/>
    <lineage>
        <taxon>Bacteria</taxon>
        <taxon>Pseudomonadati</taxon>
        <taxon>Thermodesulfobacteriota</taxon>
        <taxon>Desulfobacteria</taxon>
        <taxon>Desulfobacterales</taxon>
        <taxon>Desulfobacteraceae</taxon>
        <taxon>Desulfobacula</taxon>
    </lineage>
</organism>
<keyword evidence="17" id="KW-1185">Reference proteome</keyword>
<dbReference type="InterPro" id="IPR036977">
    <property type="entry name" value="DNA_primase_Znf_CHC2"/>
</dbReference>
<comment type="subunit">
    <text evidence="12">Monomer. Interacts with DnaB.</text>
</comment>
<dbReference type="InterPro" id="IPR016136">
    <property type="entry name" value="DNA_helicase_N/primase_C"/>
</dbReference>
<keyword evidence="4 12" id="KW-0548">Nucleotidyltransferase</keyword>
<dbReference type="PROSITE" id="PS50880">
    <property type="entry name" value="TOPRIM"/>
    <property type="match status" value="1"/>
</dbReference>
<comment type="similarity">
    <text evidence="12 13">Belongs to the DnaG primase family.</text>
</comment>
<keyword evidence="6 12" id="KW-0479">Metal-binding</keyword>
<dbReference type="Pfam" id="PF08275">
    <property type="entry name" value="DNAG_N"/>
    <property type="match status" value="1"/>
</dbReference>
<evidence type="ECO:0000256" key="3">
    <source>
        <dbReference type="ARBA" id="ARBA00022679"/>
    </source>
</evidence>
<reference evidence="17" key="1">
    <citation type="submission" date="2016-10" db="EMBL/GenBank/DDBJ databases">
        <authorList>
            <person name="Varghese N."/>
            <person name="Submissions S."/>
        </authorList>
    </citation>
    <scope>NUCLEOTIDE SEQUENCE [LARGE SCALE GENOMIC DNA]</scope>
    <source>
        <strain evidence="17">DSM 3384</strain>
    </source>
</reference>
<dbReference type="InterPro" id="IPR037068">
    <property type="entry name" value="DNA_primase_core_N_sf"/>
</dbReference>
<comment type="cofactor">
    <cofactor evidence="12 13 14">
        <name>Zn(2+)</name>
        <dbReference type="ChEBI" id="CHEBI:29105"/>
    </cofactor>
    <text evidence="12 13 14">Binds 1 zinc ion per monomer.</text>
</comment>
<dbReference type="FunFam" id="3.40.1360.10:FF:000002">
    <property type="entry name" value="DNA primase"/>
    <property type="match status" value="1"/>
</dbReference>
<dbReference type="NCBIfam" id="TIGR01391">
    <property type="entry name" value="dnaG"/>
    <property type="match status" value="1"/>
</dbReference>
<keyword evidence="9" id="KW-0460">Magnesium</keyword>
<proteinExistence type="inferred from homology"/>
<evidence type="ECO:0000256" key="14">
    <source>
        <dbReference type="PIRSR" id="PIRSR002811-1"/>
    </source>
</evidence>
<dbReference type="Proteomes" id="UP000199608">
    <property type="component" value="Unassembled WGS sequence"/>
</dbReference>
<evidence type="ECO:0000313" key="17">
    <source>
        <dbReference type="Proteomes" id="UP000199608"/>
    </source>
</evidence>
<dbReference type="PANTHER" id="PTHR30313:SF2">
    <property type="entry name" value="DNA PRIMASE"/>
    <property type="match status" value="1"/>
</dbReference>
<dbReference type="AlphaFoldDB" id="A0A1H2EMD0"/>
<dbReference type="GO" id="GO:0008270">
    <property type="term" value="F:zinc ion binding"/>
    <property type="evidence" value="ECO:0007669"/>
    <property type="project" value="UniProtKB-UniRule"/>
</dbReference>
<keyword evidence="5 12" id="KW-0235">DNA replication</keyword>
<evidence type="ECO:0000256" key="5">
    <source>
        <dbReference type="ARBA" id="ARBA00022705"/>
    </source>
</evidence>
<dbReference type="Pfam" id="PF13155">
    <property type="entry name" value="Toprim_2"/>
    <property type="match status" value="1"/>
</dbReference>
<dbReference type="Pfam" id="PF10410">
    <property type="entry name" value="DnaB_bind"/>
    <property type="match status" value="1"/>
</dbReference>
<evidence type="ECO:0000256" key="11">
    <source>
        <dbReference type="ARBA" id="ARBA00023163"/>
    </source>
</evidence>
<evidence type="ECO:0000256" key="9">
    <source>
        <dbReference type="ARBA" id="ARBA00022842"/>
    </source>
</evidence>
<evidence type="ECO:0000256" key="12">
    <source>
        <dbReference type="HAMAP-Rule" id="MF_00974"/>
    </source>
</evidence>
<keyword evidence="7 12" id="KW-0863">Zinc-finger</keyword>
<dbReference type="GO" id="GO:0003899">
    <property type="term" value="F:DNA-directed RNA polymerase activity"/>
    <property type="evidence" value="ECO:0007669"/>
    <property type="project" value="UniProtKB-UniRule"/>
</dbReference>
<feature type="zinc finger region" description="CHC2-type" evidence="12 14">
    <location>
        <begin position="38"/>
        <end position="62"/>
    </location>
</feature>
<comment type="function">
    <text evidence="12 13">RNA polymerase that catalyzes the synthesis of short RNA molecules used as primers for DNA polymerase during DNA replication.</text>
</comment>
<dbReference type="PANTHER" id="PTHR30313">
    <property type="entry name" value="DNA PRIMASE"/>
    <property type="match status" value="1"/>
</dbReference>
<comment type="domain">
    <text evidence="12">Contains an N-terminal zinc-binding domain, a central core domain that contains the primase activity, and a C-terminal DnaB-binding domain.</text>
</comment>
<dbReference type="InterPro" id="IPR019475">
    <property type="entry name" value="DNA_primase_DnaB-bd"/>
</dbReference>
<evidence type="ECO:0000256" key="8">
    <source>
        <dbReference type="ARBA" id="ARBA00022833"/>
    </source>
</evidence>
<dbReference type="RefSeq" id="WP_092231604.1">
    <property type="nucleotide sequence ID" value="NZ_FNLL01000003.1"/>
</dbReference>
<evidence type="ECO:0000256" key="10">
    <source>
        <dbReference type="ARBA" id="ARBA00023125"/>
    </source>
</evidence>
<dbReference type="Gene3D" id="1.10.860.10">
    <property type="entry name" value="DNAb Helicase, Chain A"/>
    <property type="match status" value="1"/>
</dbReference>
<dbReference type="InterPro" id="IPR013264">
    <property type="entry name" value="DNAG_N"/>
</dbReference>
<dbReference type="Gene3D" id="3.90.980.10">
    <property type="entry name" value="DNA primase, catalytic core, N-terminal domain"/>
    <property type="match status" value="1"/>
</dbReference>
<dbReference type="InterPro" id="IPR030846">
    <property type="entry name" value="DnaG_bac"/>
</dbReference>
<dbReference type="InterPro" id="IPR006171">
    <property type="entry name" value="TOPRIM_dom"/>
</dbReference>
<dbReference type="HAMAP" id="MF_00974">
    <property type="entry name" value="DNA_primase_DnaG"/>
    <property type="match status" value="1"/>
</dbReference>
<gene>
    <name evidence="12" type="primary">dnaG</name>
    <name evidence="16" type="ORF">SAMN04487931_103223</name>
</gene>
<name>A0A1H2EMD0_9BACT</name>
<dbReference type="EC" id="2.7.7.101" evidence="12"/>
<accession>A0A1H2EMD0</accession>
<keyword evidence="3 12" id="KW-0808">Transferase</keyword>
<dbReference type="InterPro" id="IPR002694">
    <property type="entry name" value="Znf_CHC2"/>
</dbReference>